<dbReference type="Proteomes" id="UP000007590">
    <property type="component" value="Chromosome"/>
</dbReference>
<dbReference type="HOGENOM" id="CLU_2169412_0_0_10"/>
<dbReference type="RefSeq" id="WP_014681829.1">
    <property type="nucleotide sequence ID" value="NC_017770.1"/>
</dbReference>
<protein>
    <submittedName>
        <fullName evidence="1">Uncharacterized protein</fullName>
    </submittedName>
</protein>
<organism evidence="1 2">
    <name type="scientific">Solitalea canadensis (strain ATCC 29591 / DSM 3403 / JCM 21819 / LMG 8368 / NBRC 15130 / NCIMB 12057 / USAM 9D)</name>
    <name type="common">Flexibacter canadensis</name>
    <dbReference type="NCBI Taxonomy" id="929556"/>
    <lineage>
        <taxon>Bacteria</taxon>
        <taxon>Pseudomonadati</taxon>
        <taxon>Bacteroidota</taxon>
        <taxon>Sphingobacteriia</taxon>
        <taxon>Sphingobacteriales</taxon>
        <taxon>Sphingobacteriaceae</taxon>
        <taxon>Solitalea</taxon>
    </lineage>
</organism>
<reference evidence="1" key="1">
    <citation type="submission" date="2012-02" db="EMBL/GenBank/DDBJ databases">
        <title>The complete genome of Solitalea canadensis DSM 3403.</title>
        <authorList>
            <consortium name="US DOE Joint Genome Institute (JGI-PGF)"/>
            <person name="Lucas S."/>
            <person name="Copeland A."/>
            <person name="Lapidus A."/>
            <person name="Glavina del Rio T."/>
            <person name="Dalin E."/>
            <person name="Tice H."/>
            <person name="Bruce D."/>
            <person name="Goodwin L."/>
            <person name="Pitluck S."/>
            <person name="Peters L."/>
            <person name="Ovchinnikova G."/>
            <person name="Lu M."/>
            <person name="Kyrpides N."/>
            <person name="Mavromatis K."/>
            <person name="Ivanova N."/>
            <person name="Brettin T."/>
            <person name="Detter J.C."/>
            <person name="Han C."/>
            <person name="Larimer F."/>
            <person name="Land M."/>
            <person name="Hauser L."/>
            <person name="Markowitz V."/>
            <person name="Cheng J.-F."/>
            <person name="Hugenholtz P."/>
            <person name="Woyke T."/>
            <person name="Wu D."/>
            <person name="Spring S."/>
            <person name="Schroeder M."/>
            <person name="Kopitz M."/>
            <person name="Brambilla E."/>
            <person name="Klenk H.-P."/>
            <person name="Eisen J.A."/>
        </authorList>
    </citation>
    <scope>NUCLEOTIDE SEQUENCE</scope>
    <source>
        <strain evidence="1">DSM 3403</strain>
    </source>
</reference>
<dbReference type="EMBL" id="CP003349">
    <property type="protein sequence ID" value="AFD08606.1"/>
    <property type="molecule type" value="Genomic_DNA"/>
</dbReference>
<keyword evidence="2" id="KW-1185">Reference proteome</keyword>
<dbReference type="STRING" id="929556.Solca_3602"/>
<gene>
    <name evidence="1" type="ordered locus">Solca_3602</name>
</gene>
<dbReference type="OrthoDB" id="9917211at2"/>
<evidence type="ECO:0000313" key="1">
    <source>
        <dbReference type="EMBL" id="AFD08606.1"/>
    </source>
</evidence>
<dbReference type="AlphaFoldDB" id="H8KLA4"/>
<evidence type="ECO:0000313" key="2">
    <source>
        <dbReference type="Proteomes" id="UP000007590"/>
    </source>
</evidence>
<proteinExistence type="predicted"/>
<name>H8KLA4_SOLCM</name>
<dbReference type="KEGG" id="scn:Solca_3602"/>
<sequence length="110" mass="12812">MAETIKRKFWIFEPDLNCTLLLIAHVAKYDIDSDDLNAIIYGLTSTSQEKDIWWTYQFVGNKIIDLCFARDDDNTDIIFIELSFSKELSSQIDLCIFAVQDFYLQQGNNI</sequence>
<accession>H8KLA4</accession>